<sequence>MIEDLIQLVPPPVEPKNVPSAEEWARYEAALGCAFPSDYKQIIQTYGDGFFGEWIRLRHPREIVDVCKRSGEFWSIVTEFWEEEKFVIYPERGGLLACGHDDGNSQFAWSTKGSPDQWTLINFDNGFSEGSHVFLSVRWHELLVGWFSGTITNPEVGNQWYPEDIEPMQERFFRQS</sequence>
<gene>
    <name evidence="2" type="ORF">HNQ39_005090</name>
</gene>
<dbReference type="Gene3D" id="3.40.1580.10">
    <property type="entry name" value="SMI1/KNR4-like"/>
    <property type="match status" value="1"/>
</dbReference>
<dbReference type="AlphaFoldDB" id="A0A7W9SV58"/>
<comment type="caution">
    <text evidence="2">The sequence shown here is derived from an EMBL/GenBank/DDBJ whole genome shotgun (WGS) entry which is preliminary data.</text>
</comment>
<reference evidence="2 3" key="1">
    <citation type="submission" date="2020-08" db="EMBL/GenBank/DDBJ databases">
        <title>Genomic Encyclopedia of Type Strains, Phase IV (KMG-IV): sequencing the most valuable type-strain genomes for metagenomic binning, comparative biology and taxonomic classification.</title>
        <authorList>
            <person name="Goeker M."/>
        </authorList>
    </citation>
    <scope>NUCLEOTIDE SEQUENCE [LARGE SCALE GENOMIC DNA]</scope>
    <source>
        <strain evidence="2 3">DSM 23562</strain>
    </source>
</reference>
<evidence type="ECO:0000313" key="3">
    <source>
        <dbReference type="Proteomes" id="UP000520814"/>
    </source>
</evidence>
<dbReference type="SUPFAM" id="SSF160631">
    <property type="entry name" value="SMI1/KNR4-like"/>
    <property type="match status" value="1"/>
</dbReference>
<evidence type="ECO:0000259" key="1">
    <source>
        <dbReference type="Pfam" id="PF09346"/>
    </source>
</evidence>
<dbReference type="Proteomes" id="UP000520814">
    <property type="component" value="Unassembled WGS sequence"/>
</dbReference>
<name>A0A7W9SV58_ARMRO</name>
<dbReference type="EMBL" id="JACHGW010000006">
    <property type="protein sequence ID" value="MBB6053256.1"/>
    <property type="molecule type" value="Genomic_DNA"/>
</dbReference>
<dbReference type="InterPro" id="IPR037883">
    <property type="entry name" value="Knr4/Smi1-like_sf"/>
</dbReference>
<evidence type="ECO:0000313" key="2">
    <source>
        <dbReference type="EMBL" id="MBB6053256.1"/>
    </source>
</evidence>
<organism evidence="2 3">
    <name type="scientific">Armatimonas rosea</name>
    <dbReference type="NCBI Taxonomy" id="685828"/>
    <lineage>
        <taxon>Bacteria</taxon>
        <taxon>Bacillati</taxon>
        <taxon>Armatimonadota</taxon>
        <taxon>Armatimonadia</taxon>
        <taxon>Armatimonadales</taxon>
        <taxon>Armatimonadaceae</taxon>
        <taxon>Armatimonas</taxon>
    </lineage>
</organism>
<protein>
    <recommendedName>
        <fullName evidence="1">Knr4/Smi1-like domain-containing protein</fullName>
    </recommendedName>
</protein>
<dbReference type="Pfam" id="PF09346">
    <property type="entry name" value="SMI1_KNR4"/>
    <property type="match status" value="1"/>
</dbReference>
<accession>A0A7W9SV58</accession>
<dbReference type="RefSeq" id="WP_184203356.1">
    <property type="nucleotide sequence ID" value="NZ_JACHGW010000006.1"/>
</dbReference>
<proteinExistence type="predicted"/>
<feature type="domain" description="Knr4/Smi1-like" evidence="1">
    <location>
        <begin position="20"/>
        <end position="128"/>
    </location>
</feature>
<keyword evidence="3" id="KW-1185">Reference proteome</keyword>
<dbReference type="InterPro" id="IPR018958">
    <property type="entry name" value="Knr4/Smi1-like_dom"/>
</dbReference>